<comment type="caution">
    <text evidence="2">The sequence shown here is derived from an EMBL/GenBank/DDBJ whole genome shotgun (WGS) entry which is preliminary data.</text>
</comment>
<name>A0ABN9V9A2_9DINO</name>
<feature type="non-terminal residue" evidence="2">
    <location>
        <position position="97"/>
    </location>
</feature>
<proteinExistence type="predicted"/>
<protein>
    <recommendedName>
        <fullName evidence="4">Nucleolar protein 16</fullName>
    </recommendedName>
</protein>
<feature type="compositionally biased region" description="Basic residues" evidence="1">
    <location>
        <begin position="12"/>
        <end position="22"/>
    </location>
</feature>
<evidence type="ECO:0000313" key="2">
    <source>
        <dbReference type="EMBL" id="CAK0869534.1"/>
    </source>
</evidence>
<accession>A0ABN9V9A2</accession>
<organism evidence="2 3">
    <name type="scientific">Prorocentrum cordatum</name>
    <dbReference type="NCBI Taxonomy" id="2364126"/>
    <lineage>
        <taxon>Eukaryota</taxon>
        <taxon>Sar</taxon>
        <taxon>Alveolata</taxon>
        <taxon>Dinophyceae</taxon>
        <taxon>Prorocentrales</taxon>
        <taxon>Prorocentraceae</taxon>
        <taxon>Prorocentrum</taxon>
    </lineage>
</organism>
<keyword evidence="3" id="KW-1185">Reference proteome</keyword>
<sequence length="97" mass="10999">MEASGLVEVAKQPKKKKKPGPRSKKDIRYARARDRMFGRHLKEITETSSGSDIQDEGVKEFMKKYQSTHSSTVKAQLREVWDRCDRDFSAAGAVILA</sequence>
<evidence type="ECO:0008006" key="4">
    <source>
        <dbReference type="Google" id="ProtNLM"/>
    </source>
</evidence>
<reference evidence="2" key="1">
    <citation type="submission" date="2023-10" db="EMBL/GenBank/DDBJ databases">
        <authorList>
            <person name="Chen Y."/>
            <person name="Shah S."/>
            <person name="Dougan E. K."/>
            <person name="Thang M."/>
            <person name="Chan C."/>
        </authorList>
    </citation>
    <scope>NUCLEOTIDE SEQUENCE [LARGE SCALE GENOMIC DNA]</scope>
</reference>
<gene>
    <name evidence="2" type="ORF">PCOR1329_LOCUS55862</name>
</gene>
<dbReference type="EMBL" id="CAUYUJ010016860">
    <property type="protein sequence ID" value="CAK0869534.1"/>
    <property type="molecule type" value="Genomic_DNA"/>
</dbReference>
<evidence type="ECO:0000313" key="3">
    <source>
        <dbReference type="Proteomes" id="UP001189429"/>
    </source>
</evidence>
<evidence type="ECO:0000256" key="1">
    <source>
        <dbReference type="SAM" id="MobiDB-lite"/>
    </source>
</evidence>
<feature type="region of interest" description="Disordered" evidence="1">
    <location>
        <begin position="1"/>
        <end position="28"/>
    </location>
</feature>
<dbReference type="Proteomes" id="UP001189429">
    <property type="component" value="Unassembled WGS sequence"/>
</dbReference>